<dbReference type="AlphaFoldDB" id="A0A378JNC2"/>
<evidence type="ECO:0000259" key="2">
    <source>
        <dbReference type="PROSITE" id="PS50110"/>
    </source>
</evidence>
<dbReference type="InterPro" id="IPR011006">
    <property type="entry name" value="CheY-like_superfamily"/>
</dbReference>
<evidence type="ECO:0000313" key="3">
    <source>
        <dbReference type="EMBL" id="STX52577.1"/>
    </source>
</evidence>
<sequence length="335" mass="39184">MPNSLIPTCYFPSTALFIDDSRDFLLNFVLQLDEWLAYRVFDSPFDALDYIHKKHNDLATIKRRCISRFTELSECTLSQKLNTLIHSEIYNPKRFNEISVVVVDYEMSDMNGIQFCQAIKHTPIKKILLVGKADEHAAINAFKAGLIDGYIYKSDPNIADLITYRIKHLQWQYFQDMSKSIYQELRLNAPTCLQDSGFISFFKKLCQEKDIVEFYLADDTGSFLLLDHDAQISFLILKSEADRIFYLEVARNHGVSEELIKLLTKGEMIPYRSLPKDKKNQDWLTNLLPANQLISDNRYWYSYSKEPLLLNIKKEQLLSYYQHLEEIDAEELLLL</sequence>
<keyword evidence="4" id="KW-1185">Reference proteome</keyword>
<gene>
    <name evidence="3" type="ORF">NCTC13316_02694</name>
</gene>
<name>A0A378JNC2_9GAMM</name>
<dbReference type="CDD" id="cd00156">
    <property type="entry name" value="REC"/>
    <property type="match status" value="1"/>
</dbReference>
<dbReference type="SUPFAM" id="SSF52172">
    <property type="entry name" value="CheY-like"/>
    <property type="match status" value="1"/>
</dbReference>
<dbReference type="InterPro" id="IPR001789">
    <property type="entry name" value="Sig_transdc_resp-reg_receiver"/>
</dbReference>
<accession>A0A378JNC2</accession>
<dbReference type="RefSeq" id="WP_115332126.1">
    <property type="nucleotide sequence ID" value="NZ_CAAAHP010000006.1"/>
</dbReference>
<dbReference type="PROSITE" id="PS50110">
    <property type="entry name" value="RESPONSE_REGULATORY"/>
    <property type="match status" value="1"/>
</dbReference>
<proteinExistence type="predicted"/>
<dbReference type="GO" id="GO:0000160">
    <property type="term" value="P:phosphorelay signal transduction system"/>
    <property type="evidence" value="ECO:0007669"/>
    <property type="project" value="InterPro"/>
</dbReference>
<evidence type="ECO:0000256" key="1">
    <source>
        <dbReference type="PROSITE-ProRule" id="PRU00169"/>
    </source>
</evidence>
<reference evidence="3 4" key="1">
    <citation type="submission" date="2018-06" db="EMBL/GenBank/DDBJ databases">
        <authorList>
            <consortium name="Pathogen Informatics"/>
            <person name="Doyle S."/>
        </authorList>
    </citation>
    <scope>NUCLEOTIDE SEQUENCE [LARGE SCALE GENOMIC DNA]</scope>
    <source>
        <strain evidence="3 4">NCTC13316</strain>
    </source>
</reference>
<evidence type="ECO:0000313" key="4">
    <source>
        <dbReference type="Proteomes" id="UP000254794"/>
    </source>
</evidence>
<dbReference type="EMBL" id="UGOD01000001">
    <property type="protein sequence ID" value="STX52577.1"/>
    <property type="molecule type" value="Genomic_DNA"/>
</dbReference>
<keyword evidence="1" id="KW-0597">Phosphoprotein</keyword>
<dbReference type="Gene3D" id="3.40.50.2300">
    <property type="match status" value="1"/>
</dbReference>
<organism evidence="3 4">
    <name type="scientific">Legionella busanensis</name>
    <dbReference type="NCBI Taxonomy" id="190655"/>
    <lineage>
        <taxon>Bacteria</taxon>
        <taxon>Pseudomonadati</taxon>
        <taxon>Pseudomonadota</taxon>
        <taxon>Gammaproteobacteria</taxon>
        <taxon>Legionellales</taxon>
        <taxon>Legionellaceae</taxon>
        <taxon>Legionella</taxon>
    </lineage>
</organism>
<protein>
    <submittedName>
        <fullName evidence="3">Response regulator containing a CheY-like receiver domain and an HD-GYP domain</fullName>
    </submittedName>
</protein>
<feature type="modified residue" description="4-aspartylphosphate" evidence="1">
    <location>
        <position position="104"/>
    </location>
</feature>
<dbReference type="Proteomes" id="UP000254794">
    <property type="component" value="Unassembled WGS sequence"/>
</dbReference>
<dbReference type="OrthoDB" id="5697380at2"/>
<feature type="domain" description="Response regulatory" evidence="2">
    <location>
        <begin position="14"/>
        <end position="168"/>
    </location>
</feature>